<dbReference type="Gene3D" id="3.30.1330.60">
    <property type="entry name" value="OmpA-like domain"/>
    <property type="match status" value="1"/>
</dbReference>
<dbReference type="PROSITE" id="PS51123">
    <property type="entry name" value="OMPA_2"/>
    <property type="match status" value="1"/>
</dbReference>
<dbReference type="InterPro" id="IPR006665">
    <property type="entry name" value="OmpA-like"/>
</dbReference>
<dbReference type="Proteomes" id="UP000076962">
    <property type="component" value="Unassembled WGS sequence"/>
</dbReference>
<dbReference type="GO" id="GO:0016020">
    <property type="term" value="C:membrane"/>
    <property type="evidence" value="ECO:0007669"/>
    <property type="project" value="UniProtKB-UniRule"/>
</dbReference>
<comment type="caution">
    <text evidence="3">The sequence shown here is derived from an EMBL/GenBank/DDBJ whole genome shotgun (WGS) entry which is preliminary data.</text>
</comment>
<organism evidence="3 4">
    <name type="scientific">Candidatus Thiomargarita nelsonii</name>
    <dbReference type="NCBI Taxonomy" id="1003181"/>
    <lineage>
        <taxon>Bacteria</taxon>
        <taxon>Pseudomonadati</taxon>
        <taxon>Pseudomonadota</taxon>
        <taxon>Gammaproteobacteria</taxon>
        <taxon>Thiotrichales</taxon>
        <taxon>Thiotrichaceae</taxon>
        <taxon>Thiomargarita</taxon>
    </lineage>
</organism>
<dbReference type="AlphaFoldDB" id="A0A176S466"/>
<dbReference type="SUPFAM" id="SSF103088">
    <property type="entry name" value="OmpA-like"/>
    <property type="match status" value="1"/>
</dbReference>
<proteinExistence type="predicted"/>
<evidence type="ECO:0000256" key="1">
    <source>
        <dbReference type="PROSITE-ProRule" id="PRU00473"/>
    </source>
</evidence>
<evidence type="ECO:0000313" key="3">
    <source>
        <dbReference type="EMBL" id="OAD22795.1"/>
    </source>
</evidence>
<keyword evidence="1" id="KW-0472">Membrane</keyword>
<evidence type="ECO:0000313" key="4">
    <source>
        <dbReference type="Proteomes" id="UP000076962"/>
    </source>
</evidence>
<protein>
    <recommendedName>
        <fullName evidence="2">OmpA-like domain-containing protein</fullName>
    </recommendedName>
</protein>
<name>A0A176S466_9GAMM</name>
<dbReference type="InterPro" id="IPR036737">
    <property type="entry name" value="OmpA-like_sf"/>
</dbReference>
<keyword evidence="4" id="KW-1185">Reference proteome</keyword>
<feature type="domain" description="OmpA-like" evidence="2">
    <location>
        <begin position="1"/>
        <end position="32"/>
    </location>
</feature>
<dbReference type="EMBL" id="LUTY01000739">
    <property type="protein sequence ID" value="OAD22795.1"/>
    <property type="molecule type" value="Genomic_DNA"/>
</dbReference>
<reference evidence="3 4" key="1">
    <citation type="submission" date="2016-05" db="EMBL/GenBank/DDBJ databases">
        <title>Single-cell genome of chain-forming Candidatus Thiomargarita nelsonii and comparison to other large sulfur-oxidizing bacteria.</title>
        <authorList>
            <person name="Winkel M."/>
            <person name="Salman V."/>
            <person name="Woyke T."/>
            <person name="Schulz-Vogt H."/>
            <person name="Richter M."/>
            <person name="Flood B."/>
            <person name="Bailey J."/>
            <person name="Amann R."/>
            <person name="Mussmann M."/>
        </authorList>
    </citation>
    <scope>NUCLEOTIDE SEQUENCE [LARGE SCALE GENOMIC DNA]</scope>
    <source>
        <strain evidence="3 4">THI036</strain>
    </source>
</reference>
<evidence type="ECO:0000259" key="2">
    <source>
        <dbReference type="PROSITE" id="PS51123"/>
    </source>
</evidence>
<sequence length="34" mass="3983">MGYGENRPLVKANNKSAWAQNRRVEIEVKYIFCP</sequence>
<accession>A0A176S466</accession>
<gene>
    <name evidence="3" type="ORF">THIOM_001394</name>
</gene>